<keyword evidence="3" id="KW-1185">Reference proteome</keyword>
<evidence type="ECO:0000313" key="2">
    <source>
        <dbReference type="EMBL" id="KAK5948368.1"/>
    </source>
</evidence>
<dbReference type="EMBL" id="JAKLMC020000048">
    <property type="protein sequence ID" value="KAK5948368.1"/>
    <property type="molecule type" value="Genomic_DNA"/>
</dbReference>
<keyword evidence="1" id="KW-0732">Signal</keyword>
<dbReference type="AlphaFoldDB" id="A0AAN8ECU6"/>
<feature type="chain" id="PRO_5042940248" evidence="1">
    <location>
        <begin position="22"/>
        <end position="289"/>
    </location>
</feature>
<reference evidence="2 3" key="1">
    <citation type="submission" date="2022-12" db="EMBL/GenBank/DDBJ databases">
        <title>Genomic features and morphological characterization of a novel Knufia sp. strain isolated from spacecraft assembly facility.</title>
        <authorList>
            <person name="Teixeira M."/>
            <person name="Chander A.M."/>
            <person name="Stajich J.E."/>
            <person name="Venkateswaran K."/>
        </authorList>
    </citation>
    <scope>NUCLEOTIDE SEQUENCE [LARGE SCALE GENOMIC DNA]</scope>
    <source>
        <strain evidence="2 3">FJI-L2-BK-P2</strain>
    </source>
</reference>
<organism evidence="2 3">
    <name type="scientific">Knufia fluminis</name>
    <dbReference type="NCBI Taxonomy" id="191047"/>
    <lineage>
        <taxon>Eukaryota</taxon>
        <taxon>Fungi</taxon>
        <taxon>Dikarya</taxon>
        <taxon>Ascomycota</taxon>
        <taxon>Pezizomycotina</taxon>
        <taxon>Eurotiomycetes</taxon>
        <taxon>Chaetothyriomycetidae</taxon>
        <taxon>Chaetothyriales</taxon>
        <taxon>Trichomeriaceae</taxon>
        <taxon>Knufia</taxon>
    </lineage>
</organism>
<evidence type="ECO:0000313" key="3">
    <source>
        <dbReference type="Proteomes" id="UP001316803"/>
    </source>
</evidence>
<proteinExistence type="predicted"/>
<gene>
    <name evidence="2" type="ORF">OHC33_010542</name>
</gene>
<protein>
    <submittedName>
        <fullName evidence="2">Uncharacterized protein</fullName>
    </submittedName>
</protein>
<dbReference type="Proteomes" id="UP001316803">
    <property type="component" value="Unassembled WGS sequence"/>
</dbReference>
<accession>A0AAN8ECU6</accession>
<feature type="signal peptide" evidence="1">
    <location>
        <begin position="1"/>
        <end position="21"/>
    </location>
</feature>
<name>A0AAN8ECU6_9EURO</name>
<sequence>MAFNMKIGLACLLLAPALVSATSFEYYRSVFCDAQSPDFFIDRYTSSQSVADDKICHQTPAGTMAMKLIDGIDSSCVVLAYEDYGCSSLVGSVPASGKCVAATKAKIGSWQVNCNSTDTSSASAAVTSFAPGELKRRGKYRLPAIRDDANMTNVTTDPLATASSIGNEISSAISASATDTAAAGITSSPSAGAALSSAVSSGSELAYNLTSYVTDTAASVTATGAMNGTGTPSMTATTAPTITYTGSKNENGTVTFQKGAAAAVEIGKGRILVTVLIGVLAVVGAAVAL</sequence>
<evidence type="ECO:0000256" key="1">
    <source>
        <dbReference type="SAM" id="SignalP"/>
    </source>
</evidence>
<comment type="caution">
    <text evidence="2">The sequence shown here is derived from an EMBL/GenBank/DDBJ whole genome shotgun (WGS) entry which is preliminary data.</text>
</comment>